<dbReference type="Gene3D" id="2.60.40.1760">
    <property type="entry name" value="glycosyl hydrolase (family 31)"/>
    <property type="match status" value="1"/>
</dbReference>
<evidence type="ECO:0000259" key="3">
    <source>
        <dbReference type="Pfam" id="PF01055"/>
    </source>
</evidence>
<dbReference type="InterPro" id="IPR017853">
    <property type="entry name" value="GH"/>
</dbReference>
<dbReference type="GO" id="GO:0030246">
    <property type="term" value="F:carbohydrate binding"/>
    <property type="evidence" value="ECO:0007669"/>
    <property type="project" value="InterPro"/>
</dbReference>
<dbReference type="InterPro" id="IPR052990">
    <property type="entry name" value="Sulfoquinovosidase_GH31"/>
</dbReference>
<dbReference type="InterPro" id="IPR000322">
    <property type="entry name" value="Glyco_hydro_31_TIM"/>
</dbReference>
<gene>
    <name evidence="5" type="ORF">KP509_04G100900</name>
</gene>
<comment type="similarity">
    <text evidence="1 2">Belongs to the glycosyl hydrolase 31 family.</text>
</comment>
<evidence type="ECO:0000259" key="4">
    <source>
        <dbReference type="Pfam" id="PF21365"/>
    </source>
</evidence>
<dbReference type="NCBIfam" id="NF007746">
    <property type="entry name" value="PRK10426.1"/>
    <property type="match status" value="1"/>
</dbReference>
<dbReference type="Pfam" id="PF01055">
    <property type="entry name" value="Glyco_hydro_31_2nd"/>
    <property type="match status" value="1"/>
</dbReference>
<dbReference type="InterPro" id="IPR044112">
    <property type="entry name" value="YihQ_TIM-like"/>
</dbReference>
<accession>A0A8T2UVP3</accession>
<dbReference type="OMA" id="YKAWAFY"/>
<dbReference type="GO" id="GO:0005975">
    <property type="term" value="P:carbohydrate metabolic process"/>
    <property type="evidence" value="ECO:0007669"/>
    <property type="project" value="InterPro"/>
</dbReference>
<proteinExistence type="inferred from homology"/>
<dbReference type="OrthoDB" id="10070917at2759"/>
<dbReference type="Gene3D" id="3.20.20.80">
    <property type="entry name" value="Glycosidases"/>
    <property type="match status" value="1"/>
</dbReference>
<dbReference type="InterPro" id="IPR011013">
    <property type="entry name" value="Gal_mutarotase_sf_dom"/>
</dbReference>
<dbReference type="SUPFAM" id="SSF51011">
    <property type="entry name" value="Glycosyl hydrolase domain"/>
    <property type="match status" value="1"/>
</dbReference>
<evidence type="ECO:0000256" key="2">
    <source>
        <dbReference type="RuleBase" id="RU361185"/>
    </source>
</evidence>
<keyword evidence="2" id="KW-0326">Glycosidase</keyword>
<dbReference type="CDD" id="cd06594">
    <property type="entry name" value="GH31_glucosidase_YihQ"/>
    <property type="match status" value="1"/>
</dbReference>
<organism evidence="5 6">
    <name type="scientific">Ceratopteris richardii</name>
    <name type="common">Triangle waterfern</name>
    <dbReference type="NCBI Taxonomy" id="49495"/>
    <lineage>
        <taxon>Eukaryota</taxon>
        <taxon>Viridiplantae</taxon>
        <taxon>Streptophyta</taxon>
        <taxon>Embryophyta</taxon>
        <taxon>Tracheophyta</taxon>
        <taxon>Polypodiopsida</taxon>
        <taxon>Polypodiidae</taxon>
        <taxon>Polypodiales</taxon>
        <taxon>Pteridineae</taxon>
        <taxon>Pteridaceae</taxon>
        <taxon>Parkerioideae</taxon>
        <taxon>Ceratopteris</taxon>
    </lineage>
</organism>
<evidence type="ECO:0000313" key="6">
    <source>
        <dbReference type="Proteomes" id="UP000825935"/>
    </source>
</evidence>
<dbReference type="SUPFAM" id="SSF74650">
    <property type="entry name" value="Galactose mutarotase-like"/>
    <property type="match status" value="1"/>
</dbReference>
<dbReference type="Proteomes" id="UP000825935">
    <property type="component" value="Chromosome 4"/>
</dbReference>
<dbReference type="Pfam" id="PF21365">
    <property type="entry name" value="Glyco_hydro_31_3rd"/>
    <property type="match status" value="1"/>
</dbReference>
<comment type="caution">
    <text evidence="5">The sequence shown here is derived from an EMBL/GenBank/DDBJ whole genome shotgun (WGS) entry which is preliminary data.</text>
</comment>
<dbReference type="EMBL" id="CM035409">
    <property type="protein sequence ID" value="KAH7440311.1"/>
    <property type="molecule type" value="Genomic_DNA"/>
</dbReference>
<dbReference type="AlphaFoldDB" id="A0A8T2UVP3"/>
<dbReference type="CDD" id="cd14752">
    <property type="entry name" value="GH31_N"/>
    <property type="match status" value="1"/>
</dbReference>
<feature type="domain" description="Glycoside hydrolase family 31 TIM barrel" evidence="3">
    <location>
        <begin position="526"/>
        <end position="809"/>
    </location>
</feature>
<dbReference type="PANTHER" id="PTHR46959">
    <property type="entry name" value="SULFOQUINOVOSIDASE"/>
    <property type="match status" value="1"/>
</dbReference>
<keyword evidence="6" id="KW-1185">Reference proteome</keyword>
<feature type="domain" description="Glycosyl hydrolase family 31 C-terminal" evidence="4">
    <location>
        <begin position="852"/>
        <end position="944"/>
    </location>
</feature>
<reference evidence="5" key="1">
    <citation type="submission" date="2021-08" db="EMBL/GenBank/DDBJ databases">
        <title>WGS assembly of Ceratopteris richardii.</title>
        <authorList>
            <person name="Marchant D.B."/>
            <person name="Chen G."/>
            <person name="Jenkins J."/>
            <person name="Shu S."/>
            <person name="Leebens-Mack J."/>
            <person name="Grimwood J."/>
            <person name="Schmutz J."/>
            <person name="Soltis P."/>
            <person name="Soltis D."/>
            <person name="Chen Z.-H."/>
        </authorList>
    </citation>
    <scope>NUCLEOTIDE SEQUENCE</scope>
    <source>
        <strain evidence="5">Whitten #5841</strain>
        <tissue evidence="5">Leaf</tissue>
    </source>
</reference>
<evidence type="ECO:0008006" key="7">
    <source>
        <dbReference type="Google" id="ProtNLM"/>
    </source>
</evidence>
<sequence length="961" mass="110228">MTRKTSRRLYNPFPGSPSNIGFLKGDLIYDHAVVPSEIYAAGNHGFLLQWRSGNGRDGCLSVHHKEDPERALWLTKRGHAFISAALGDEIVRESRGSFAIHDKAELLLTHQTIELLQVVSAEGGYGGRADEKTTPYEAKIRKMVEEFFDEAVSAHEADGDGERPDVQYPMVVITGCLYGDPKFAASQLRAFYSSAFTRTGPFYCNNETKTSQVGARYWLFFYQKRDHHLGFYIKLEKPMKQEPQHVSLALYHSKRVSTDYIRSIAQKNPSSLAYYYLQELFWLWSSLPLSAFENRGSQSYTSARFHKPLATLKRLIVSDMFKFKRSIKAAIYEEDHAMNLPLSEDFRNCITTRSADPANGSEEENHVGREVEFSLNRIVLTYASDSDEQFFGFGEQFSFFNLKGKRVPIMVQEQGLGRGDQPITAAVNLVAERCGGDWHNTYAPMPYYITSKSRSLFLEEYNYSVFDLTKSDYVQVQVHGGEMKGRILHGQNPLQLIERYTEAAGRMKELPDWILEGAVVGMQGGTSAVRETWKKLEDIGVPISAFWLQDWCGQRKTSIGWQLWWNWEVDKEHYAGWNELVRDLQHHGINTLAYVNPFLAQMEDKPHRCRDMFAEAKSQGYLVKTSTGSPYMIQNTSFDAAMVDLTNEDACKWLKDVMRAFIQTGIKGWMADFGESLPFDGKLSSGEDPKVLHNKYPEMWAKLNREVIDECGDDLVFFMRSAYLKSPRWATLFWEGDQMVSWQRHDGIKSAVTGLLSSGISGLAYNHSDIGGYCTVDLPFLRYRRSEELLFRWIELNAFSVVFRTHEGNLPGVNCQFHSTNQSLQHFSRFAKVYKAWAFYRKLLVKEAANKGLPIVRHMFLHYADDPQITSISYEQFLIGTEIMVVPVLDKGHKFVWAYFPKGNDAWIHIWSRKIYETRDPKRGERVRIHAPIGYPAVFVRKDSQIGQTFMKNLEDLNLHS</sequence>
<dbReference type="SUPFAM" id="SSF51445">
    <property type="entry name" value="(Trans)glycosidases"/>
    <property type="match status" value="1"/>
</dbReference>
<name>A0A8T2UVP3_CERRI</name>
<protein>
    <recommendedName>
        <fullName evidence="7">Alpha-glucosidase</fullName>
    </recommendedName>
</protein>
<evidence type="ECO:0000256" key="1">
    <source>
        <dbReference type="ARBA" id="ARBA00007806"/>
    </source>
</evidence>
<evidence type="ECO:0000313" key="5">
    <source>
        <dbReference type="EMBL" id="KAH7440311.1"/>
    </source>
</evidence>
<keyword evidence="2" id="KW-0378">Hydrolase</keyword>
<dbReference type="PANTHER" id="PTHR46959:SF2">
    <property type="entry name" value="SULFOQUINOVOSIDASE"/>
    <property type="match status" value="1"/>
</dbReference>
<dbReference type="InterPro" id="IPR048395">
    <property type="entry name" value="Glyco_hydro_31_C"/>
</dbReference>
<dbReference type="GO" id="GO:0004553">
    <property type="term" value="F:hydrolase activity, hydrolyzing O-glycosyl compounds"/>
    <property type="evidence" value="ECO:0007669"/>
    <property type="project" value="InterPro"/>
</dbReference>